<dbReference type="EMBL" id="MLJW01000164">
    <property type="protein sequence ID" value="OIQ95551.1"/>
    <property type="molecule type" value="Genomic_DNA"/>
</dbReference>
<evidence type="ECO:0000313" key="2">
    <source>
        <dbReference type="EMBL" id="OIQ95551.1"/>
    </source>
</evidence>
<comment type="caution">
    <text evidence="2">The sequence shown here is derived from an EMBL/GenBank/DDBJ whole genome shotgun (WGS) entry which is preliminary data.</text>
</comment>
<proteinExistence type="predicted"/>
<reference evidence="2" key="1">
    <citation type="submission" date="2016-10" db="EMBL/GenBank/DDBJ databases">
        <title>Sequence of Gallionella enrichment culture.</title>
        <authorList>
            <person name="Poehlein A."/>
            <person name="Muehling M."/>
            <person name="Daniel R."/>
        </authorList>
    </citation>
    <scope>NUCLEOTIDE SEQUENCE</scope>
</reference>
<keyword evidence="1" id="KW-0472">Membrane</keyword>
<keyword evidence="1" id="KW-1133">Transmembrane helix</keyword>
<dbReference type="AlphaFoldDB" id="A0A1J5RUA7"/>
<name>A0A1J5RUA7_9ZZZZ</name>
<organism evidence="2">
    <name type="scientific">mine drainage metagenome</name>
    <dbReference type="NCBI Taxonomy" id="410659"/>
    <lineage>
        <taxon>unclassified sequences</taxon>
        <taxon>metagenomes</taxon>
        <taxon>ecological metagenomes</taxon>
    </lineage>
</organism>
<feature type="transmembrane region" description="Helical" evidence="1">
    <location>
        <begin position="31"/>
        <end position="52"/>
    </location>
</feature>
<gene>
    <name evidence="2" type="ORF">GALL_224230</name>
</gene>
<protein>
    <submittedName>
        <fullName evidence="2">Uncharacterized protein</fullName>
    </submittedName>
</protein>
<dbReference type="PROSITE" id="PS51257">
    <property type="entry name" value="PROKAR_LIPOPROTEIN"/>
    <property type="match status" value="1"/>
</dbReference>
<keyword evidence="1" id="KW-0812">Transmembrane</keyword>
<evidence type="ECO:0000256" key="1">
    <source>
        <dbReference type="SAM" id="Phobius"/>
    </source>
</evidence>
<sequence>MKPVLLSLLGGLLLLACMLFALLRLDTADDWIALWTPFVIAGVALAVAGAIATRHHSRRPGPPGAPHHL</sequence>
<accession>A0A1J5RUA7</accession>